<feature type="domain" description="TF-B3" evidence="7">
    <location>
        <begin position="323"/>
        <end position="427"/>
    </location>
</feature>
<evidence type="ECO:0000256" key="4">
    <source>
        <dbReference type="ARBA" id="ARBA00023163"/>
    </source>
</evidence>
<feature type="region of interest" description="Disordered" evidence="6">
    <location>
        <begin position="168"/>
        <end position="256"/>
    </location>
</feature>
<evidence type="ECO:0000259" key="7">
    <source>
        <dbReference type="PROSITE" id="PS50863"/>
    </source>
</evidence>
<proteinExistence type="predicted"/>
<dbReference type="AlphaFoldDB" id="A0A7J6VGV3"/>
<organism evidence="8 9">
    <name type="scientific">Thalictrum thalictroides</name>
    <name type="common">Rue-anemone</name>
    <name type="synonym">Anemone thalictroides</name>
    <dbReference type="NCBI Taxonomy" id="46969"/>
    <lineage>
        <taxon>Eukaryota</taxon>
        <taxon>Viridiplantae</taxon>
        <taxon>Streptophyta</taxon>
        <taxon>Embryophyta</taxon>
        <taxon>Tracheophyta</taxon>
        <taxon>Spermatophyta</taxon>
        <taxon>Magnoliopsida</taxon>
        <taxon>Ranunculales</taxon>
        <taxon>Ranunculaceae</taxon>
        <taxon>Thalictroideae</taxon>
        <taxon>Thalictrum</taxon>
    </lineage>
</organism>
<protein>
    <submittedName>
        <fullName evidence="8">B3 domain-containing protein rem16</fullName>
    </submittedName>
</protein>
<feature type="compositionally biased region" description="Polar residues" evidence="6">
    <location>
        <begin position="229"/>
        <end position="243"/>
    </location>
</feature>
<feature type="domain" description="TF-B3" evidence="7">
    <location>
        <begin position="26"/>
        <end position="120"/>
    </location>
</feature>
<reference evidence="8 9" key="1">
    <citation type="submission" date="2020-06" db="EMBL/GenBank/DDBJ databases">
        <title>Transcriptomic and genomic resources for Thalictrum thalictroides and T. hernandezii: Facilitating candidate gene discovery in an emerging model plant lineage.</title>
        <authorList>
            <person name="Arias T."/>
            <person name="Riano-Pachon D.M."/>
            <person name="Di Stilio V.S."/>
        </authorList>
    </citation>
    <scope>NUCLEOTIDE SEQUENCE [LARGE SCALE GENOMIC DNA]</scope>
    <source>
        <strain evidence="9">cv. WT478/WT964</strain>
        <tissue evidence="8">Leaves</tissue>
    </source>
</reference>
<comment type="caution">
    <text evidence="8">The sequence shown here is derived from an EMBL/GenBank/DDBJ whole genome shotgun (WGS) entry which is preliminary data.</text>
</comment>
<dbReference type="Pfam" id="PF02362">
    <property type="entry name" value="B3"/>
    <property type="match status" value="2"/>
</dbReference>
<dbReference type="SMART" id="SM01019">
    <property type="entry name" value="B3"/>
    <property type="match status" value="2"/>
</dbReference>
<name>A0A7J6VGV3_THATH</name>
<dbReference type="SUPFAM" id="SSF101936">
    <property type="entry name" value="DNA-binding pseudobarrel domain"/>
    <property type="match status" value="2"/>
</dbReference>
<dbReference type="CDD" id="cd10017">
    <property type="entry name" value="B3_DNA"/>
    <property type="match status" value="2"/>
</dbReference>
<dbReference type="OrthoDB" id="590488at2759"/>
<evidence type="ECO:0000256" key="5">
    <source>
        <dbReference type="ARBA" id="ARBA00023242"/>
    </source>
</evidence>
<dbReference type="InterPro" id="IPR015300">
    <property type="entry name" value="DNA-bd_pseudobarrel_sf"/>
</dbReference>
<dbReference type="InterPro" id="IPR003340">
    <property type="entry name" value="B3_DNA-bd"/>
</dbReference>
<evidence type="ECO:0000256" key="1">
    <source>
        <dbReference type="ARBA" id="ARBA00004123"/>
    </source>
</evidence>
<evidence type="ECO:0000256" key="2">
    <source>
        <dbReference type="ARBA" id="ARBA00023015"/>
    </source>
</evidence>
<dbReference type="Gene3D" id="2.40.330.10">
    <property type="entry name" value="DNA-binding pseudobarrel domain"/>
    <property type="match status" value="2"/>
</dbReference>
<keyword evidence="3" id="KW-0238">DNA-binding</keyword>
<dbReference type="InterPro" id="IPR044837">
    <property type="entry name" value="REM16-like"/>
</dbReference>
<gene>
    <name evidence="8" type="ORF">FRX31_026465</name>
</gene>
<sequence>MEKDCECCKQWKKHLFWTGNDPPTPVHFFFKMLMDGFQEKLAIPRKFVSKFRSKLPETVVLEGPSGKATNIGLTRTEDEVYFGHGWSQFASNHSLEKLDLLVFRFNERDICFQVMFFDKTACEKEGVHVACLRESDRPGLHTNGTQSVQINKVAENVVIKSYNQDSTSDALSIENSDDDSDSIDSYYVPSSESSDDGSDSSSVKGQKRENTFTARHGYPISSCVRKNPRQNSPVKKNRNGANKKSQKDLNKVSISRNKDRVRQAELSFKGKSGLNPTNLGANTRKLSYYRYFQSKRRPVTVEEQQLALKKARAWADSSTKPHFIKVMKQSNVRVRFFMTLPRKFLIENFSQVPEIGQLRVTGKAKTWIVTILAKGLDNIQPGISGGWANFVMGNNLEKGDACLFELDNINPICESVMKFDVTIFRVVDKIVPLKRIPVKSPL</sequence>
<evidence type="ECO:0000256" key="6">
    <source>
        <dbReference type="SAM" id="MobiDB-lite"/>
    </source>
</evidence>
<dbReference type="EMBL" id="JABWDY010032736">
    <property type="protein sequence ID" value="KAF5183951.1"/>
    <property type="molecule type" value="Genomic_DNA"/>
</dbReference>
<evidence type="ECO:0000256" key="3">
    <source>
        <dbReference type="ARBA" id="ARBA00023125"/>
    </source>
</evidence>
<evidence type="ECO:0000313" key="9">
    <source>
        <dbReference type="Proteomes" id="UP000554482"/>
    </source>
</evidence>
<evidence type="ECO:0000313" key="8">
    <source>
        <dbReference type="EMBL" id="KAF5183951.1"/>
    </source>
</evidence>
<feature type="compositionally biased region" description="Basic and acidic residues" evidence="6">
    <location>
        <begin position="245"/>
        <end position="256"/>
    </location>
</feature>
<keyword evidence="5" id="KW-0539">Nucleus</keyword>
<dbReference type="GO" id="GO:0005634">
    <property type="term" value="C:nucleus"/>
    <property type="evidence" value="ECO:0007669"/>
    <property type="project" value="UniProtKB-SubCell"/>
</dbReference>
<dbReference type="PROSITE" id="PS50863">
    <property type="entry name" value="B3"/>
    <property type="match status" value="2"/>
</dbReference>
<dbReference type="PANTHER" id="PTHR31391:SF157">
    <property type="entry name" value="B3 DOMAIN-CONTAINING PROTEIN REM16"/>
    <property type="match status" value="1"/>
</dbReference>
<dbReference type="GO" id="GO:0003677">
    <property type="term" value="F:DNA binding"/>
    <property type="evidence" value="ECO:0007669"/>
    <property type="project" value="UniProtKB-KW"/>
</dbReference>
<keyword evidence="2" id="KW-0805">Transcription regulation</keyword>
<keyword evidence="4" id="KW-0804">Transcription</keyword>
<comment type="subcellular location">
    <subcellularLocation>
        <location evidence="1">Nucleus</location>
    </subcellularLocation>
</comment>
<dbReference type="PANTHER" id="PTHR31391">
    <property type="entry name" value="B3 DOMAIN-CONTAINING PROTEIN OS11G0197600-RELATED"/>
    <property type="match status" value="1"/>
</dbReference>
<dbReference type="Proteomes" id="UP000554482">
    <property type="component" value="Unassembled WGS sequence"/>
</dbReference>
<accession>A0A7J6VGV3</accession>
<keyword evidence="9" id="KW-1185">Reference proteome</keyword>